<feature type="transmembrane region" description="Helical" evidence="2">
    <location>
        <begin position="20"/>
        <end position="43"/>
    </location>
</feature>
<gene>
    <name evidence="3" type="ORF">PJU73_08965</name>
</gene>
<keyword evidence="2" id="KW-0472">Membrane</keyword>
<evidence type="ECO:0000256" key="1">
    <source>
        <dbReference type="SAM" id="Coils"/>
    </source>
</evidence>
<evidence type="ECO:0000313" key="3">
    <source>
        <dbReference type="EMBL" id="WCL71441.1"/>
    </source>
</evidence>
<feature type="transmembrane region" description="Helical" evidence="2">
    <location>
        <begin position="63"/>
        <end position="87"/>
    </location>
</feature>
<proteinExistence type="predicted"/>
<name>A0ABY7RJM1_9NEIS</name>
<dbReference type="EMBL" id="CP116766">
    <property type="protein sequence ID" value="WCL71441.1"/>
    <property type="molecule type" value="Genomic_DNA"/>
</dbReference>
<protein>
    <submittedName>
        <fullName evidence="3">Uncharacterized protein</fullName>
    </submittedName>
</protein>
<feature type="transmembrane region" description="Helical" evidence="2">
    <location>
        <begin position="220"/>
        <end position="237"/>
    </location>
</feature>
<dbReference type="RefSeq" id="WP_237090433.1">
    <property type="nucleotide sequence ID" value="NZ_CP116766.1"/>
</dbReference>
<sequence>MNVPMNKVAVPEKVERVLEIVLKGFGILTILSVFFGGVVVLNYLKSIYQAELFPDVISQVNGFVSIAALFVFYAFLIIIFPFSLFLVTIHNTDQRIYLFNYKENIKNIADFGILERIVTLSKLKEINGLIDKLENMKKGDEENLEKNHKNIQEEIKNSQKKLERWKNFENGKKLLKETGNAKDLKELDDFFGWLKKIKNTLDSELKEDKIFKGFLRKQDFFILLQGLLCAVLLYLVYTRFSYYCVLGLVLWFCIRCFIHYKFKWGSFFTSISVFLLCLFFCICLIFKDLYTSEILYPIRFIEKPQDSSWYLLTIDKENNPLHPEDFVEMKKEFKPGIKEFKLDICEKDDYLLNYRLAARKNALYGYMAWSLGDTKVFCPESAMNLQNKYEAKKCLVIKKDMIQPLNPQYISGAVLK</sequence>
<keyword evidence="2" id="KW-1133">Transmembrane helix</keyword>
<keyword evidence="4" id="KW-1185">Reference proteome</keyword>
<evidence type="ECO:0000256" key="2">
    <source>
        <dbReference type="SAM" id="Phobius"/>
    </source>
</evidence>
<feature type="transmembrane region" description="Helical" evidence="2">
    <location>
        <begin position="267"/>
        <end position="287"/>
    </location>
</feature>
<feature type="coiled-coil region" evidence="1">
    <location>
        <begin position="123"/>
        <end position="168"/>
    </location>
</feature>
<keyword evidence="2" id="KW-0812">Transmembrane</keyword>
<evidence type="ECO:0000313" key="4">
    <source>
        <dbReference type="Proteomes" id="UP001221268"/>
    </source>
</evidence>
<dbReference type="Proteomes" id="UP001221268">
    <property type="component" value="Chromosome"/>
</dbReference>
<keyword evidence="1" id="KW-0175">Coiled coil</keyword>
<accession>A0ABY7RJM1</accession>
<reference evidence="3 4" key="1">
    <citation type="submission" date="2023-01" db="EMBL/GenBank/DDBJ databases">
        <authorList>
            <person name="Yang C."/>
        </authorList>
    </citation>
    <scope>NUCLEOTIDE SEQUENCE [LARGE SCALE GENOMIC DNA]</scope>
    <source>
        <strain evidence="3 4">ZJ106</strain>
    </source>
</reference>
<organism evidence="3 4">
    <name type="scientific">Neisseria lisongii</name>
    <dbReference type="NCBI Taxonomy" id="2912188"/>
    <lineage>
        <taxon>Bacteria</taxon>
        <taxon>Pseudomonadati</taxon>
        <taxon>Pseudomonadota</taxon>
        <taxon>Betaproteobacteria</taxon>
        <taxon>Neisseriales</taxon>
        <taxon>Neisseriaceae</taxon>
        <taxon>Neisseria</taxon>
    </lineage>
</organism>